<evidence type="ECO:0000313" key="3">
    <source>
        <dbReference type="Proteomes" id="UP000321353"/>
    </source>
</evidence>
<evidence type="ECO:0000313" key="2">
    <source>
        <dbReference type="EMBL" id="QEF99882.1"/>
    </source>
</evidence>
<protein>
    <submittedName>
        <fullName evidence="2">Uncharacterized protein</fullName>
    </submittedName>
</protein>
<feature type="region of interest" description="Disordered" evidence="1">
    <location>
        <begin position="29"/>
        <end position="67"/>
    </location>
</feature>
<gene>
    <name evidence="2" type="ORF">Mal15_39490</name>
</gene>
<name>A0A5B9MF23_9BACT</name>
<keyword evidence="3" id="KW-1185">Reference proteome</keyword>
<organism evidence="2 3">
    <name type="scientific">Stieleria maiorica</name>
    <dbReference type="NCBI Taxonomy" id="2795974"/>
    <lineage>
        <taxon>Bacteria</taxon>
        <taxon>Pseudomonadati</taxon>
        <taxon>Planctomycetota</taxon>
        <taxon>Planctomycetia</taxon>
        <taxon>Pirellulales</taxon>
        <taxon>Pirellulaceae</taxon>
        <taxon>Stieleria</taxon>
    </lineage>
</organism>
<sequence>MKSQTLALIVTLAVGSSLVGQEAGDPLRLSPVQVDDVSQPSATERSHADSVPDTSASTGNRPDAADNARGLVRLDKPMSQIELSGLSASAEVSRPGSTPAEVRWMTAAGISTHNELESVTTYARRRLYFEDAALERCGKSDHVLSSGILTNLHSGAKFLVDTALLPFRMIRQRPDELVGALAE</sequence>
<proteinExistence type="predicted"/>
<dbReference type="Proteomes" id="UP000321353">
    <property type="component" value="Chromosome"/>
</dbReference>
<dbReference type="EMBL" id="CP036264">
    <property type="protein sequence ID" value="QEF99882.1"/>
    <property type="molecule type" value="Genomic_DNA"/>
</dbReference>
<reference evidence="2 3" key="1">
    <citation type="submission" date="2019-02" db="EMBL/GenBank/DDBJ databases">
        <title>Planctomycetal bacteria perform biofilm scaping via a novel small molecule.</title>
        <authorList>
            <person name="Jeske O."/>
            <person name="Boedeker C."/>
            <person name="Wiegand S."/>
            <person name="Breitling P."/>
            <person name="Kallscheuer N."/>
            <person name="Jogler M."/>
            <person name="Rohde M."/>
            <person name="Petersen J."/>
            <person name="Medema M.H."/>
            <person name="Surup F."/>
            <person name="Jogler C."/>
        </authorList>
    </citation>
    <scope>NUCLEOTIDE SEQUENCE [LARGE SCALE GENOMIC DNA]</scope>
    <source>
        <strain evidence="2 3">Mal15</strain>
    </source>
</reference>
<dbReference type="KEGG" id="smam:Mal15_39490"/>
<dbReference type="AlphaFoldDB" id="A0A5B9MF23"/>
<dbReference type="RefSeq" id="WP_147869214.1">
    <property type="nucleotide sequence ID" value="NZ_CP036264.1"/>
</dbReference>
<evidence type="ECO:0000256" key="1">
    <source>
        <dbReference type="SAM" id="MobiDB-lite"/>
    </source>
</evidence>
<accession>A0A5B9MF23</accession>